<evidence type="ECO:0000313" key="1">
    <source>
        <dbReference type="EMBL" id="MCY3086820.1"/>
    </source>
</evidence>
<dbReference type="RefSeq" id="WP_070558661.1">
    <property type="nucleotide sequence ID" value="NZ_CAJHLJ010000013.1"/>
</dbReference>
<protein>
    <submittedName>
        <fullName evidence="1">Uncharacterized protein</fullName>
    </submittedName>
</protein>
<proteinExistence type="predicted"/>
<dbReference type="Proteomes" id="UP000250354">
    <property type="component" value="Chromosome"/>
</dbReference>
<reference evidence="1" key="2">
    <citation type="submission" date="2022-09" db="EMBL/GenBank/DDBJ databases">
        <title>Aerococcus urinae taxonomy study.</title>
        <authorList>
            <person name="Christensen J."/>
            <person name="Senneby E."/>
        </authorList>
    </citation>
    <scope>NUCLEOTIDE SEQUENCE</scope>
    <source>
        <strain evidence="1">LUND-41-B12</strain>
    </source>
</reference>
<organism evidence="1 4">
    <name type="scientific">Aerococcus mictus</name>
    <dbReference type="NCBI Taxonomy" id="2976810"/>
    <lineage>
        <taxon>Bacteria</taxon>
        <taxon>Bacillati</taxon>
        <taxon>Bacillota</taxon>
        <taxon>Bacilli</taxon>
        <taxon>Lactobacillales</taxon>
        <taxon>Aerococcaceae</taxon>
        <taxon>Aerococcus</taxon>
    </lineage>
</organism>
<accession>A0A9Q4H2Q8</accession>
<dbReference type="AlphaFoldDB" id="A0A1E9PPH0"/>
<evidence type="ECO:0000313" key="2">
    <source>
        <dbReference type="EMBL" id="WWC55082.1"/>
    </source>
</evidence>
<reference evidence="2 3" key="1">
    <citation type="journal article" date="2020" name="J. Bacteriol.">
        <title>Aerococcus urinae Isolated from Women with Lower Urinary Tract Symptoms: In Vitro Aggregation and Genome Analysis.</title>
        <authorList>
            <person name="Hilt E.E."/>
            <person name="Putonti C."/>
            <person name="Thomas-White K."/>
            <person name="Lewis A.L."/>
            <person name="Visick K.L."/>
            <person name="Gilbert N.M."/>
            <person name="Wolfe A.J."/>
        </authorList>
    </citation>
    <scope>NUCLEOTIDE SEQUENCE [LARGE SCALE GENOMIC DNA]</scope>
    <source>
        <strain evidence="2 3">UMB1016</strain>
    </source>
</reference>
<accession>A0A1E9PPH0</accession>
<dbReference type="Proteomes" id="UP001069047">
    <property type="component" value="Unassembled WGS sequence"/>
</dbReference>
<sequence>MKLNNVELINIHNVLQALAQQKIAGAFKFKLLKLTKAVGEEARTVIESLEFKEDGKVKESEENEEILKVEQDVSLPKINEKDLEPLEISVADLLVLEPIIDKGDDK</sequence>
<dbReference type="EMBL" id="CP145132">
    <property type="protein sequence ID" value="WWC55082.1"/>
    <property type="molecule type" value="Genomic_DNA"/>
</dbReference>
<evidence type="ECO:0000313" key="3">
    <source>
        <dbReference type="Proteomes" id="UP000250354"/>
    </source>
</evidence>
<evidence type="ECO:0000313" key="4">
    <source>
        <dbReference type="Proteomes" id="UP001069047"/>
    </source>
</evidence>
<reference evidence="2" key="3">
    <citation type="submission" date="2024-02" db="EMBL/GenBank/DDBJ databases">
        <authorList>
            <person name="Choi B."/>
        </authorList>
    </citation>
    <scope>NUCLEOTIDE SEQUENCE</scope>
    <source>
        <strain evidence="2">UMB1016</strain>
    </source>
</reference>
<name>A0A1E9PPH0_9LACT</name>
<dbReference type="EMBL" id="JAOTMY010000001">
    <property type="protein sequence ID" value="MCY3086820.1"/>
    <property type="molecule type" value="Genomic_DNA"/>
</dbReference>
<keyword evidence="3" id="KW-1185">Reference proteome</keyword>
<gene>
    <name evidence="2" type="ORF">DBT44_0001920</name>
    <name evidence="1" type="ORF">ODY61_01670</name>
</gene>